<dbReference type="EMBL" id="VWXF01000015">
    <property type="protein sequence ID" value="NIF24423.1"/>
    <property type="molecule type" value="Genomic_DNA"/>
</dbReference>
<dbReference type="InterPro" id="IPR052359">
    <property type="entry name" value="HTH-type_reg/antitoxin"/>
</dbReference>
<dbReference type="InterPro" id="IPR001387">
    <property type="entry name" value="Cro/C1-type_HTH"/>
</dbReference>
<keyword evidence="3" id="KW-0804">Transcription</keyword>
<protein>
    <submittedName>
        <fullName evidence="5">HTH-type transcriptional regulator</fullName>
    </submittedName>
</protein>
<name>A0ABX0RJW7_9GAMM</name>
<dbReference type="SUPFAM" id="SSF47413">
    <property type="entry name" value="lambda repressor-like DNA-binding domains"/>
    <property type="match status" value="1"/>
</dbReference>
<dbReference type="Pfam" id="PF01381">
    <property type="entry name" value="HTH_3"/>
    <property type="match status" value="1"/>
</dbReference>
<evidence type="ECO:0000259" key="4">
    <source>
        <dbReference type="PROSITE" id="PS50943"/>
    </source>
</evidence>
<keyword evidence="2" id="KW-0238">DNA-binding</keyword>
<dbReference type="PROSITE" id="PS50943">
    <property type="entry name" value="HTH_CROC1"/>
    <property type="match status" value="1"/>
</dbReference>
<accession>A0ABX0RJW7</accession>
<keyword evidence="1" id="KW-0805">Transcription regulation</keyword>
<dbReference type="Gene3D" id="1.10.260.40">
    <property type="entry name" value="lambda repressor-like DNA-binding domains"/>
    <property type="match status" value="1"/>
</dbReference>
<dbReference type="InterPro" id="IPR010982">
    <property type="entry name" value="Lambda_DNA-bd_dom_sf"/>
</dbReference>
<dbReference type="PANTHER" id="PTHR36511">
    <property type="entry name" value="MERR FAMILY BACTERIAL REGULATORY PROTEIN"/>
    <property type="match status" value="1"/>
</dbReference>
<dbReference type="PANTHER" id="PTHR36511:SF6">
    <property type="entry name" value="TRANSCRIPTIONAL REGULATOR"/>
    <property type="match status" value="1"/>
</dbReference>
<gene>
    <name evidence="5" type="ORF">F3J40_22890</name>
</gene>
<evidence type="ECO:0000313" key="5">
    <source>
        <dbReference type="EMBL" id="NIF24423.1"/>
    </source>
</evidence>
<evidence type="ECO:0000256" key="3">
    <source>
        <dbReference type="ARBA" id="ARBA00023163"/>
    </source>
</evidence>
<evidence type="ECO:0000313" key="6">
    <source>
        <dbReference type="Proteomes" id="UP001515683"/>
    </source>
</evidence>
<dbReference type="NCBIfam" id="NF007481">
    <property type="entry name" value="PRK10072.1"/>
    <property type="match status" value="1"/>
</dbReference>
<comment type="caution">
    <text evidence="5">The sequence shown here is derived from an EMBL/GenBank/DDBJ whole genome shotgun (WGS) entry which is preliminary data.</text>
</comment>
<dbReference type="Proteomes" id="UP001515683">
    <property type="component" value="Unassembled WGS sequence"/>
</dbReference>
<proteinExistence type="predicted"/>
<reference evidence="5 6" key="1">
    <citation type="journal article" date="2019" name="bioRxiv">
        <title>Bacteria contribute to plant secondary compound degradation in a generalist herbivore system.</title>
        <authorList>
            <person name="Francoeur C.B."/>
            <person name="Khadempour L."/>
            <person name="Moreira-Soto R.D."/>
            <person name="Gotting K."/>
            <person name="Book A.J."/>
            <person name="Pinto-Tomas A.A."/>
            <person name="Keefover-Ring K."/>
            <person name="Currie C.R."/>
        </authorList>
    </citation>
    <scope>NUCLEOTIDE SEQUENCE [LARGE SCALE GENOMIC DNA]</scope>
    <source>
        <strain evidence="5">Acro-835</strain>
    </source>
</reference>
<evidence type="ECO:0000256" key="1">
    <source>
        <dbReference type="ARBA" id="ARBA00023015"/>
    </source>
</evidence>
<sequence>MEVKDPVFELLSSLEQIVLTRDSLKPAVQVSTPSLPEPQRLRELTGMQVDEFARVMGVSVSSVKSWEARRTRPSATAQKLMKLLHANPYLGRQLLD</sequence>
<evidence type="ECO:0000256" key="2">
    <source>
        <dbReference type="ARBA" id="ARBA00023125"/>
    </source>
</evidence>
<dbReference type="RefSeq" id="WP_167018339.1">
    <property type="nucleotide sequence ID" value="NZ_VWXF01000015.1"/>
</dbReference>
<keyword evidence="6" id="KW-1185">Reference proteome</keyword>
<organism evidence="5 6">
    <name type="scientific">Candidatus Pantoea multigeneris</name>
    <dbReference type="NCBI Taxonomy" id="2608357"/>
    <lineage>
        <taxon>Bacteria</taxon>
        <taxon>Pseudomonadati</taxon>
        <taxon>Pseudomonadota</taxon>
        <taxon>Gammaproteobacteria</taxon>
        <taxon>Enterobacterales</taxon>
        <taxon>Erwiniaceae</taxon>
        <taxon>Pantoea</taxon>
    </lineage>
</organism>
<dbReference type="CDD" id="cd00093">
    <property type="entry name" value="HTH_XRE"/>
    <property type="match status" value="1"/>
</dbReference>
<feature type="domain" description="HTH cro/C1-type" evidence="4">
    <location>
        <begin position="39"/>
        <end position="90"/>
    </location>
</feature>